<sequence>MADTTMETPDMESIPLSLDTESMEKETAVGPKTPEPPTETESQPECRTPKKETEETRAVRKADVTASMDVEEQEDIKPDIENIKQEEPMDEEEMEEEAKPVRKEKKPKKVIISVKVNSQENQQFIFKVTPQTPLEKIMDSYAQRTERPLKNLRFFYDGKRLRTIDTPEMLEMEDNDSIDVTEEVLGGAGSF</sequence>
<dbReference type="OrthoDB" id="442921at2759"/>
<feature type="domain" description="Ubiquitin-like" evidence="3">
    <location>
        <begin position="110"/>
        <end position="187"/>
    </location>
</feature>
<keyword evidence="5" id="KW-1185">Reference proteome</keyword>
<dbReference type="SMART" id="SM00213">
    <property type="entry name" value="UBQ"/>
    <property type="match status" value="1"/>
</dbReference>
<comment type="caution">
    <text evidence="4">The sequence shown here is derived from an EMBL/GenBank/DDBJ whole genome shotgun (WGS) entry which is preliminary data.</text>
</comment>
<dbReference type="Gene3D" id="3.10.20.90">
    <property type="entry name" value="Phosphatidylinositol 3-kinase Catalytic Subunit, Chain A, domain 1"/>
    <property type="match status" value="1"/>
</dbReference>
<accession>A0A1D1ULJ5</accession>
<dbReference type="InterPro" id="IPR029071">
    <property type="entry name" value="Ubiquitin-like_domsf"/>
</dbReference>
<evidence type="ECO:0000313" key="5">
    <source>
        <dbReference type="Proteomes" id="UP000186922"/>
    </source>
</evidence>
<reference evidence="4 5" key="1">
    <citation type="journal article" date="2016" name="Nat. Commun.">
        <title>Extremotolerant tardigrade genome and improved radiotolerance of human cultured cells by tardigrade-unique protein.</title>
        <authorList>
            <person name="Hashimoto T."/>
            <person name="Horikawa D.D."/>
            <person name="Saito Y."/>
            <person name="Kuwahara H."/>
            <person name="Kozuka-Hata H."/>
            <person name="Shin-I T."/>
            <person name="Minakuchi Y."/>
            <person name="Ohishi K."/>
            <person name="Motoyama A."/>
            <person name="Aizu T."/>
            <person name="Enomoto A."/>
            <person name="Kondo K."/>
            <person name="Tanaka S."/>
            <person name="Hara Y."/>
            <person name="Koshikawa S."/>
            <person name="Sagara H."/>
            <person name="Miura T."/>
            <person name="Yokobori S."/>
            <person name="Miyagawa K."/>
            <person name="Suzuki Y."/>
            <person name="Kubo T."/>
            <person name="Oyama M."/>
            <person name="Kohara Y."/>
            <person name="Fujiyama A."/>
            <person name="Arakawa K."/>
            <person name="Katayama T."/>
            <person name="Toyoda A."/>
            <person name="Kunieda T."/>
        </authorList>
    </citation>
    <scope>NUCLEOTIDE SEQUENCE [LARGE SCALE GENOMIC DNA]</scope>
    <source>
        <strain evidence="4 5">YOKOZUNA-1</strain>
    </source>
</reference>
<evidence type="ECO:0000259" key="3">
    <source>
        <dbReference type="PROSITE" id="PS50053"/>
    </source>
</evidence>
<comment type="similarity">
    <text evidence="1">Belongs to the ubiquitin family. SUMO subfamily.</text>
</comment>
<dbReference type="AlphaFoldDB" id="A0A1D1ULJ5"/>
<feature type="compositionally biased region" description="Basic and acidic residues" evidence="2">
    <location>
        <begin position="47"/>
        <end position="63"/>
    </location>
</feature>
<protein>
    <recommendedName>
        <fullName evidence="3">Ubiquitin-like domain-containing protein</fullName>
    </recommendedName>
</protein>
<gene>
    <name evidence="4" type="primary">RvY_00096-1</name>
    <name evidence="4" type="synonym">RvY_00096.1</name>
    <name evidence="4" type="ORF">RvY_00096</name>
</gene>
<evidence type="ECO:0000256" key="2">
    <source>
        <dbReference type="SAM" id="MobiDB-lite"/>
    </source>
</evidence>
<organism evidence="4 5">
    <name type="scientific">Ramazzottius varieornatus</name>
    <name type="common">Water bear</name>
    <name type="synonym">Tardigrade</name>
    <dbReference type="NCBI Taxonomy" id="947166"/>
    <lineage>
        <taxon>Eukaryota</taxon>
        <taxon>Metazoa</taxon>
        <taxon>Ecdysozoa</taxon>
        <taxon>Tardigrada</taxon>
        <taxon>Eutardigrada</taxon>
        <taxon>Parachela</taxon>
        <taxon>Hypsibioidea</taxon>
        <taxon>Ramazzottiidae</taxon>
        <taxon>Ramazzottius</taxon>
    </lineage>
</organism>
<dbReference type="Pfam" id="PF11976">
    <property type="entry name" value="Rad60-SLD"/>
    <property type="match status" value="1"/>
</dbReference>
<evidence type="ECO:0000313" key="4">
    <source>
        <dbReference type="EMBL" id="GAU87213.1"/>
    </source>
</evidence>
<dbReference type="PANTHER" id="PTHR10562">
    <property type="entry name" value="SMALL UBIQUITIN-RELATED MODIFIER"/>
    <property type="match status" value="1"/>
</dbReference>
<name>A0A1D1ULJ5_RAMVA</name>
<evidence type="ECO:0000256" key="1">
    <source>
        <dbReference type="ARBA" id="ARBA00009185"/>
    </source>
</evidence>
<dbReference type="InterPro" id="IPR000626">
    <property type="entry name" value="Ubiquitin-like_dom"/>
</dbReference>
<feature type="region of interest" description="Disordered" evidence="2">
    <location>
        <begin position="1"/>
        <end position="107"/>
    </location>
</feature>
<dbReference type="STRING" id="947166.A0A1D1ULJ5"/>
<proteinExistence type="inferred from homology"/>
<dbReference type="EMBL" id="BDGG01000001">
    <property type="protein sequence ID" value="GAU87213.1"/>
    <property type="molecule type" value="Genomic_DNA"/>
</dbReference>
<dbReference type="InterPro" id="IPR022617">
    <property type="entry name" value="Rad60/SUMO-like_dom"/>
</dbReference>
<feature type="compositionally biased region" description="Basic and acidic residues" evidence="2">
    <location>
        <begin position="75"/>
        <end position="87"/>
    </location>
</feature>
<dbReference type="Proteomes" id="UP000186922">
    <property type="component" value="Unassembled WGS sequence"/>
</dbReference>
<dbReference type="SUPFAM" id="SSF54236">
    <property type="entry name" value="Ubiquitin-like"/>
    <property type="match status" value="1"/>
</dbReference>
<dbReference type="PROSITE" id="PS50053">
    <property type="entry name" value="UBIQUITIN_2"/>
    <property type="match status" value="1"/>
</dbReference>